<dbReference type="AlphaFoldDB" id="A0A1N6DPL2"/>
<dbReference type="Proteomes" id="UP000184694">
    <property type="component" value="Unassembled WGS sequence"/>
</dbReference>
<name>A0A1N6DPL2_9BACT</name>
<dbReference type="EMBL" id="FSRG01000003">
    <property type="protein sequence ID" value="SIN72725.1"/>
    <property type="molecule type" value="Genomic_DNA"/>
</dbReference>
<protein>
    <submittedName>
        <fullName evidence="1">p2 phage tail completion protein R (GpR)</fullName>
    </submittedName>
</protein>
<evidence type="ECO:0000313" key="2">
    <source>
        <dbReference type="Proteomes" id="UP000184694"/>
    </source>
</evidence>
<dbReference type="STRING" id="1121457.SAMN02745161_0372"/>
<reference evidence="2" key="1">
    <citation type="submission" date="2016-11" db="EMBL/GenBank/DDBJ databases">
        <authorList>
            <person name="Varghese N."/>
            <person name="Submissions S."/>
        </authorList>
    </citation>
    <scope>NUCLEOTIDE SEQUENCE [LARGE SCALE GENOMIC DNA]</scope>
    <source>
        <strain evidence="2">DSM 17456</strain>
    </source>
</reference>
<dbReference type="InterPro" id="IPR009678">
    <property type="entry name" value="Phage_tail_completion_R"/>
</dbReference>
<gene>
    <name evidence="1" type="ORF">SAMN02745161_0372</name>
</gene>
<accession>A0A1N6DPL2</accession>
<proteinExistence type="predicted"/>
<organism evidence="1 2">
    <name type="scientific">Halodesulfovibrio marinisediminis DSM 17456</name>
    <dbReference type="NCBI Taxonomy" id="1121457"/>
    <lineage>
        <taxon>Bacteria</taxon>
        <taxon>Pseudomonadati</taxon>
        <taxon>Thermodesulfobacteriota</taxon>
        <taxon>Desulfovibrionia</taxon>
        <taxon>Desulfovibrionales</taxon>
        <taxon>Desulfovibrionaceae</taxon>
        <taxon>Halodesulfovibrio</taxon>
    </lineage>
</organism>
<dbReference type="RefSeq" id="WP_074215260.1">
    <property type="nucleotide sequence ID" value="NZ_FSRG01000003.1"/>
</dbReference>
<keyword evidence="2" id="KW-1185">Reference proteome</keyword>
<dbReference type="Pfam" id="PF06891">
    <property type="entry name" value="P2_Phage_GpR"/>
    <property type="match status" value="1"/>
</dbReference>
<sequence>MRKLTALTTYLLQTAGITKEQVLSVADRGETIPTGRDLGHGVELGVFKYDALIQVEGFNGNSSELLLLVMGWLHDNDKDRDYAGLADPEVDASLNDDFTADVDLAIEFEEPLQIVPDEQGSILFNGRRWRVADVPIDVAEELAGMDGTANADS</sequence>
<dbReference type="OrthoDB" id="5459483at2"/>
<evidence type="ECO:0000313" key="1">
    <source>
        <dbReference type="EMBL" id="SIN72725.1"/>
    </source>
</evidence>